<dbReference type="EMBL" id="JAIMJA010000022">
    <property type="protein sequence ID" value="MCE2596657.1"/>
    <property type="molecule type" value="Genomic_DNA"/>
</dbReference>
<gene>
    <name evidence="1" type="ORF">K6Y31_17860</name>
</gene>
<accession>A0ABS8WEB3</accession>
<comment type="caution">
    <text evidence="1">The sequence shown here is derived from an EMBL/GenBank/DDBJ whole genome shotgun (WGS) entry which is preliminary data.</text>
</comment>
<sequence>MLTKENLIGRWQLIAAEMTIADKMTDSFDPNREMIKHFTESGHFYFYSKTADRVPFSASVTDEERLAASKTLDTGGGRFTLEGETYTEWVEFCSYPNYEGKAISFSLSLDGDTLTQQGPYPLRMLGFAEQDGYVKEVYKRIEK</sequence>
<evidence type="ECO:0000313" key="2">
    <source>
        <dbReference type="Proteomes" id="UP001201273"/>
    </source>
</evidence>
<proteinExistence type="predicted"/>
<name>A0ABS8WEB3_9GAMM</name>
<keyword evidence="2" id="KW-1185">Reference proteome</keyword>
<reference evidence="1 2" key="1">
    <citation type="journal article" date="2022" name="Environ. Microbiol. Rep.">
        <title>Eco-phylogenetic analyses reveal divergent evolution of vitamin B12 metabolism in the marine bacterial family 'Psychromonadaceae'.</title>
        <authorList>
            <person name="Jin X."/>
            <person name="Yang Y."/>
            <person name="Cao H."/>
            <person name="Gao B."/>
            <person name="Zhao Z."/>
        </authorList>
    </citation>
    <scope>NUCLEOTIDE SEQUENCE [LARGE SCALE GENOMIC DNA]</scope>
    <source>
        <strain evidence="1 2">MKS20</strain>
    </source>
</reference>
<dbReference type="RefSeq" id="WP_232801341.1">
    <property type="nucleotide sequence ID" value="NZ_JAIMJA010000022.1"/>
</dbReference>
<dbReference type="Proteomes" id="UP001201273">
    <property type="component" value="Unassembled WGS sequence"/>
</dbReference>
<organism evidence="1 2">
    <name type="scientific">Motilimonas cestriensis</name>
    <dbReference type="NCBI Taxonomy" id="2742685"/>
    <lineage>
        <taxon>Bacteria</taxon>
        <taxon>Pseudomonadati</taxon>
        <taxon>Pseudomonadota</taxon>
        <taxon>Gammaproteobacteria</taxon>
        <taxon>Alteromonadales</taxon>
        <taxon>Alteromonadales genera incertae sedis</taxon>
        <taxon>Motilimonas</taxon>
    </lineage>
</organism>
<protein>
    <submittedName>
        <fullName evidence="1">Lipocalin-like domain-containing protein</fullName>
    </submittedName>
</protein>
<dbReference type="Gene3D" id="2.40.128.490">
    <property type="entry name" value="Uncharacterised protein PF14869, DUF4488"/>
    <property type="match status" value="1"/>
</dbReference>
<evidence type="ECO:0000313" key="1">
    <source>
        <dbReference type="EMBL" id="MCE2596657.1"/>
    </source>
</evidence>